<dbReference type="EMBL" id="DAAYEK010000001">
    <property type="protein sequence ID" value="HAG3851094.1"/>
    <property type="molecule type" value="Genomic_DNA"/>
</dbReference>
<dbReference type="AlphaFoldDB" id="A0A748C4D0"/>
<dbReference type="EMBL" id="DAAYFV010000014">
    <property type="protein sequence ID" value="HAG4017046.1"/>
    <property type="molecule type" value="Genomic_DNA"/>
</dbReference>
<evidence type="ECO:0000313" key="5">
    <source>
        <dbReference type="EMBL" id="HAG3851094.1"/>
    </source>
</evidence>
<name>A0A748C4D0_SALER</name>
<dbReference type="EMBL" id="DAAYBM010000001">
    <property type="protein sequence ID" value="HAG3487422.1"/>
    <property type="molecule type" value="Genomic_DNA"/>
</dbReference>
<evidence type="ECO:0000313" key="7">
    <source>
        <dbReference type="EMBL" id="HAG4017046.1"/>
    </source>
</evidence>
<organism evidence="2">
    <name type="scientific">Salmonella enterica</name>
    <name type="common">Salmonella choleraesuis</name>
    <dbReference type="NCBI Taxonomy" id="28901"/>
    <lineage>
        <taxon>Bacteria</taxon>
        <taxon>Pseudomonadati</taxon>
        <taxon>Pseudomonadota</taxon>
        <taxon>Gammaproteobacteria</taxon>
        <taxon>Enterobacterales</taxon>
        <taxon>Enterobacteriaceae</taxon>
        <taxon>Salmonella</taxon>
    </lineage>
</organism>
<proteinExistence type="predicted"/>
<dbReference type="EMBL" id="DAAYFR010000001">
    <property type="protein sequence ID" value="HAG4000366.1"/>
    <property type="molecule type" value="Genomic_DNA"/>
</dbReference>
<dbReference type="EMBL" id="DAAVIM010000001">
    <property type="protein sequence ID" value="HAF4931849.1"/>
    <property type="molecule type" value="Genomic_DNA"/>
</dbReference>
<dbReference type="EMBL" id="DAAULL010000001">
    <property type="protein sequence ID" value="HAF2720893.1"/>
    <property type="molecule type" value="Genomic_DNA"/>
</dbReference>
<gene>
    <name evidence="6" type="ORF">G8130_000965</name>
    <name evidence="5" type="ORF">G8170_000809</name>
    <name evidence="1" type="ORF">G8M02_000576</name>
    <name evidence="2" type="ORF">G8N67_000779</name>
    <name evidence="7" type="ORF">G8T52_003684</name>
    <name evidence="4" type="ORF">G8W42_000324</name>
    <name evidence="3" type="ORF">G9A52_000576</name>
</gene>
<protein>
    <submittedName>
        <fullName evidence="2">Uncharacterized protein</fullName>
    </submittedName>
</protein>
<evidence type="ECO:0000313" key="4">
    <source>
        <dbReference type="EMBL" id="HAG3487422.1"/>
    </source>
</evidence>
<comment type="caution">
    <text evidence="2">The sequence shown here is derived from an EMBL/GenBank/DDBJ whole genome shotgun (WGS) entry which is preliminary data.</text>
</comment>
<accession>A0A748C4D0</accession>
<evidence type="ECO:0000313" key="1">
    <source>
        <dbReference type="EMBL" id="HAF2720893.1"/>
    </source>
</evidence>
<reference evidence="2" key="1">
    <citation type="journal article" date="2018" name="Genome Biol.">
        <title>SKESA: strategic k-mer extension for scrupulous assemblies.</title>
        <authorList>
            <person name="Souvorov A."/>
            <person name="Agarwala R."/>
            <person name="Lipman D.J."/>
        </authorList>
    </citation>
    <scope>NUCLEOTIDE SEQUENCE</scope>
    <source>
        <strain evidence="7">MA.00-03336</strain>
        <strain evidence="6">MA.01-00718</strain>
        <strain evidence="4">MA.01-00719</strain>
        <strain evidence="2">MA.98-00962</strain>
        <strain evidence="1">MA.98-00963</strain>
        <strain evidence="3">MA.98-00964</strain>
        <strain evidence="5">MA.99-01069</strain>
    </source>
</reference>
<evidence type="ECO:0000313" key="6">
    <source>
        <dbReference type="EMBL" id="HAG4000366.1"/>
    </source>
</evidence>
<evidence type="ECO:0000313" key="3">
    <source>
        <dbReference type="EMBL" id="HAF5248355.1"/>
    </source>
</evidence>
<evidence type="ECO:0000313" key="2">
    <source>
        <dbReference type="EMBL" id="HAF4931849.1"/>
    </source>
</evidence>
<reference evidence="2" key="2">
    <citation type="submission" date="2020-02" db="EMBL/GenBank/DDBJ databases">
        <authorList>
            <consortium name="NCBI Pathogen Detection Project"/>
        </authorList>
    </citation>
    <scope>NUCLEOTIDE SEQUENCE</scope>
    <source>
        <strain evidence="7">MA.00-03336</strain>
        <strain evidence="6">MA.01-00718</strain>
        <strain evidence="4">MA.01-00719</strain>
        <strain evidence="2">MA.98-00962</strain>
        <strain evidence="1">MA.98-00963</strain>
        <strain evidence="3">MA.98-00964</strain>
        <strain evidence="5">MA.99-01069</strain>
    </source>
</reference>
<dbReference type="EMBL" id="DAAVKP010000001">
    <property type="protein sequence ID" value="HAF5248355.1"/>
    <property type="molecule type" value="Genomic_DNA"/>
</dbReference>
<sequence>MSTPLTESQLLFRLQDFYGAEQDASKIGDHEFAQECADIVSVIREVQAWRQASANPVAWRCDSGSIANQRVVTVSSVVADSWVEKGMEVTPLYIKPQPRPIVPTFDEWLESRGSKPLGWVRDVMRESYEACRAAMLNGDKS</sequence>